<dbReference type="RefSeq" id="WP_054536759.1">
    <property type="nucleotide sequence ID" value="NZ_LGKP01000035.1"/>
</dbReference>
<keyword evidence="4" id="KW-1185">Reference proteome</keyword>
<proteinExistence type="predicted"/>
<evidence type="ECO:0000313" key="4">
    <source>
        <dbReference type="Proteomes" id="UP000050277"/>
    </source>
</evidence>
<dbReference type="Gene3D" id="2.60.40.3710">
    <property type="match status" value="1"/>
</dbReference>
<accession>A0A0P6XEF0</accession>
<keyword evidence="1" id="KW-0812">Transmembrane</keyword>
<evidence type="ECO:0000313" key="3">
    <source>
        <dbReference type="EMBL" id="KPL81459.1"/>
    </source>
</evidence>
<feature type="transmembrane region" description="Helical" evidence="1">
    <location>
        <begin position="12"/>
        <end position="38"/>
    </location>
</feature>
<name>A0A0P6XEF0_9CHLR</name>
<dbReference type="Proteomes" id="UP000050277">
    <property type="component" value="Unassembled WGS sequence"/>
</dbReference>
<dbReference type="InterPro" id="IPR041280">
    <property type="entry name" value="Big_10"/>
</dbReference>
<gene>
    <name evidence="3" type="ORF">SE18_22780</name>
</gene>
<sequence length="1593" mass="173560">MRLLEKLARWWWRWLLTILSLLGMALLGVIVASIAGWLPQPTVLRLTPLAGSRELPPATALEFNFNLPMDRSSVEAALVMTPPVRGRWQWEGRTRARWQPEFGWTPGTTVTVQLRPTAQSMLRQTLPTTVSTQFAAAPAPLLIFRSPLPNATIAPNMPILLRFNRAMIDHASQFQRDLAELSIEPSVARQVLWLDDRSVLVQAEWQLGQRYQLSLQNLNDLLGIPVQTSQWQLNVSEPSAIALPTAQNIEANQALEWAFEGLLDQTITKQLIDRIQFTPALSATWQVHYQAEPLPQTILRATPAGAWPAGQTITTSLQLSQPISQVWQIQPKLQLIGSLPGRGGSLAPADSLRLLFNQTPEREQIAAQLFIEPDVADVAISIVNQQALISAAWQPSTSYTLTLAGSAPLNFRTQAQAQPLHIEGGGYSLLLPETQAELRLRGRETSRLTATLYPMDRAVLAAALQQPQTPLNPQRYNLQPQQQWQIGAAPARTLTITPTQGALLLQIQAPNAELVQHVLIWTPYRAQLLASAEQAQAWVVDVANRQPAADENLSILAGVSQLAMGASDQQGLWQTPIRASSGRLVLLGGAQEAPIVAETIIQPQRQAPNLSSQLMLERHSYQANQQLTIIGSTQLAAGLATTPSLTLAVLDLSGQAIAPEQTFNLTQTLWLRQVQLAAEVKPGLYQVRLRYANQVLASQTFVVNDPALGYQVVLPEFQAANALVPAEIISDLPHQQGSWRLLDQNNRQVSAGVWQSNAAGIAQFDYQRSQTLLGDYVLAIQLGPQTSYHYLHIRYAADLQARASQQLLNQNQAASISFQLRDQQGMALANRNLQIEVTGATSSTQSLRTNAAGEAIWRSTGLRSGQWLIRATNPDAASVEVPLWVLGAASEQPIGRSQSSLVDTTELALAPLTNQTATSVLVSWFEGSTIRQQLQPWVADQRIAISPSLSNTQQLDVALAWLDDKQLRSSSSQIPFQSVAPLELTLVVSGSQLVLGTQRAGQPVASMVGLSFQSNFTTNVASQHRLIRTASNGQALLDLTGFGAGQIEALASDGLSSAEATTIFGSSPPIAAQLLLPERLLLGDQLSVTARLNLLATRGGIPRITLNYDQAQLTALAEPTTGNSSRIYSATQGLVASKLGTTMLTATFEVNQQTQIITKSLAIDPPSQVLLRQSRLITEPTDITWQVPTANQAASIELAIASLAQATQALPSQFNGTDPLSLAGQIAMARYAAQPANGAIVQLTKQQLANGSWSWDGQSGDVQLTALIVQLIASEQRSPDLSQLTANATRWLALVSPLDPDLRSEMLLALAQSNKTVEAQITTLLKNSQLTVPQRLRLIYALVLLDSPQADQYLAKVRQMLNQPLEPSPWMSRTRQAAMIGLIFERSQPSSALRAQVLSLLAEGWNGTTWEDLPSSIAVFQLSQQDFPTRASYTFGLNQAALDRYDQATRLSLPITNQLNLQIEPNGPILLASQASWQTPAPQARLLHATPIAQLAYGQQWLWQGYLVLERDVELLQLRLAAPNGATWQLGAAPGLIWHDGQLSATRLRAGIYPIQLLGVARQTGQFAWPAAQLTSAGQTLELEQTAPPVRIR</sequence>
<evidence type="ECO:0000256" key="1">
    <source>
        <dbReference type="SAM" id="Phobius"/>
    </source>
</evidence>
<evidence type="ECO:0000259" key="2">
    <source>
        <dbReference type="Pfam" id="PF17964"/>
    </source>
</evidence>
<dbReference type="SUPFAM" id="SSF49373">
    <property type="entry name" value="Invasin/intimin cell-adhesion fragments"/>
    <property type="match status" value="1"/>
</dbReference>
<protein>
    <recommendedName>
        <fullName evidence="2">Bacterial Ig domain-containing protein</fullName>
    </recommendedName>
</protein>
<comment type="caution">
    <text evidence="3">The sequence shown here is derived from an EMBL/GenBank/DDBJ whole genome shotgun (WGS) entry which is preliminary data.</text>
</comment>
<dbReference type="EMBL" id="LGKP01000035">
    <property type="protein sequence ID" value="KPL81459.1"/>
    <property type="molecule type" value="Genomic_DNA"/>
</dbReference>
<organism evidence="3 4">
    <name type="scientific">Herpetosiphon geysericola</name>
    <dbReference type="NCBI Taxonomy" id="70996"/>
    <lineage>
        <taxon>Bacteria</taxon>
        <taxon>Bacillati</taxon>
        <taxon>Chloroflexota</taxon>
        <taxon>Chloroflexia</taxon>
        <taxon>Herpetosiphonales</taxon>
        <taxon>Herpetosiphonaceae</taxon>
        <taxon>Herpetosiphon</taxon>
    </lineage>
</organism>
<dbReference type="Gene3D" id="2.60.40.10">
    <property type="entry name" value="Immunoglobulins"/>
    <property type="match status" value="1"/>
</dbReference>
<dbReference type="InterPro" id="IPR013783">
    <property type="entry name" value="Ig-like_fold"/>
</dbReference>
<dbReference type="Pfam" id="PF17964">
    <property type="entry name" value="Big_10"/>
    <property type="match status" value="1"/>
</dbReference>
<dbReference type="OrthoDB" id="9767116at2"/>
<feature type="domain" description="Bacterial Ig" evidence="2">
    <location>
        <begin position="61"/>
        <end position="115"/>
    </location>
</feature>
<keyword evidence="1" id="KW-0472">Membrane</keyword>
<dbReference type="STRING" id="70996.SE18_22780"/>
<keyword evidence="1" id="KW-1133">Transmembrane helix</keyword>
<dbReference type="InterPro" id="IPR008964">
    <property type="entry name" value="Invasin/intimin_cell_adhesion"/>
</dbReference>
<reference evidence="3 4" key="1">
    <citation type="submission" date="2015-07" db="EMBL/GenBank/DDBJ databases">
        <title>Whole genome sequence of Herpetosiphon geysericola DSM 7119.</title>
        <authorList>
            <person name="Hemp J."/>
            <person name="Ward L.M."/>
            <person name="Pace L.A."/>
            <person name="Fischer W.W."/>
        </authorList>
    </citation>
    <scope>NUCLEOTIDE SEQUENCE [LARGE SCALE GENOMIC DNA]</scope>
    <source>
        <strain evidence="3 4">DSM 7119</strain>
    </source>
</reference>